<name>A0A8H3I1L1_9LECA</name>
<dbReference type="EMBL" id="CAJPDQ010000001">
    <property type="protein sequence ID" value="CAF9903730.1"/>
    <property type="molecule type" value="Genomic_DNA"/>
</dbReference>
<keyword evidence="3" id="KW-1185">Reference proteome</keyword>
<evidence type="ECO:0000259" key="1">
    <source>
        <dbReference type="Pfam" id="PF01261"/>
    </source>
</evidence>
<organism evidence="2 3">
    <name type="scientific">Gomphillus americanus</name>
    <dbReference type="NCBI Taxonomy" id="1940652"/>
    <lineage>
        <taxon>Eukaryota</taxon>
        <taxon>Fungi</taxon>
        <taxon>Dikarya</taxon>
        <taxon>Ascomycota</taxon>
        <taxon>Pezizomycotina</taxon>
        <taxon>Lecanoromycetes</taxon>
        <taxon>OSLEUM clade</taxon>
        <taxon>Ostropomycetidae</taxon>
        <taxon>Ostropales</taxon>
        <taxon>Graphidaceae</taxon>
        <taxon>Gomphilloideae</taxon>
        <taxon>Gomphillus</taxon>
    </lineage>
</organism>
<dbReference type="SUPFAM" id="SSF51658">
    <property type="entry name" value="Xylose isomerase-like"/>
    <property type="match status" value="1"/>
</dbReference>
<gene>
    <name evidence="2" type="ORF">GOMPHAMPRED_000518</name>
</gene>
<dbReference type="OrthoDB" id="5360893at2759"/>
<dbReference type="Proteomes" id="UP000664169">
    <property type="component" value="Unassembled WGS sequence"/>
</dbReference>
<accession>A0A8H3I1L1</accession>
<dbReference type="PANTHER" id="PTHR12110">
    <property type="entry name" value="HYDROXYPYRUVATE ISOMERASE"/>
    <property type="match status" value="1"/>
</dbReference>
<proteinExistence type="predicted"/>
<feature type="domain" description="Xylose isomerase-like TIM barrel" evidence="1">
    <location>
        <begin position="35"/>
        <end position="341"/>
    </location>
</feature>
<dbReference type="Pfam" id="PF01261">
    <property type="entry name" value="AP_endonuc_2"/>
    <property type="match status" value="1"/>
</dbReference>
<dbReference type="InterPro" id="IPR013022">
    <property type="entry name" value="Xyl_isomerase-like_TIM-brl"/>
</dbReference>
<dbReference type="InterPro" id="IPR036237">
    <property type="entry name" value="Xyl_isomerase-like_sf"/>
</dbReference>
<evidence type="ECO:0000313" key="3">
    <source>
        <dbReference type="Proteomes" id="UP000664169"/>
    </source>
</evidence>
<comment type="caution">
    <text evidence="2">The sequence shown here is derived from an EMBL/GenBank/DDBJ whole genome shotgun (WGS) entry which is preliminary data.</text>
</comment>
<reference evidence="2" key="1">
    <citation type="submission" date="2021-03" db="EMBL/GenBank/DDBJ databases">
        <authorList>
            <person name="Tagirdzhanova G."/>
        </authorList>
    </citation>
    <scope>NUCLEOTIDE SEQUENCE</scope>
</reference>
<sequence length="378" mass="40143">MTQYLDYSSIITSIPTSFASVSIGSSSTPLPSKLSAISSAGFQGIELGFPDLQAYASQLTGRQIANDDYDTLCTTATAVKKLATDLRLTIMLLQPFSNFEGWPRDSQERKDAFERAHGWIRIMLAAGCEKLQVGSSDSEGLDKDLIAADLADLADLLAQHGLRLASTHAPHWHDVWTLSQKAARPNMGLCLDTFQSAGGEWGDPTTSSGRIESLSASDLEARYAASLESLTTTLPADKIYLLQISDAYKLSKPLDPDPDEDGLRPRGRWSHDWRPLPFHGDGGGSGGGGGGGAGYLPIVPFTRAVLRTGFRGWFSVEVFDAQADSERDLEGYAKSAMESVRRLVREACDSSTSSAPASASSPSVATVAAASAASAASA</sequence>
<dbReference type="AlphaFoldDB" id="A0A8H3I1L1"/>
<protein>
    <recommendedName>
        <fullName evidence="1">Xylose isomerase-like TIM barrel domain-containing protein</fullName>
    </recommendedName>
</protein>
<dbReference type="Gene3D" id="3.20.20.150">
    <property type="entry name" value="Divalent-metal-dependent TIM barrel enzymes"/>
    <property type="match status" value="1"/>
</dbReference>
<dbReference type="PANTHER" id="PTHR12110:SF56">
    <property type="entry name" value="DEHYDRATASE, PUTATIVE (AFU_ORTHOLOGUE AFUA_6G08740)-RELATED"/>
    <property type="match status" value="1"/>
</dbReference>
<evidence type="ECO:0000313" key="2">
    <source>
        <dbReference type="EMBL" id="CAF9903730.1"/>
    </source>
</evidence>
<dbReference type="InterPro" id="IPR050312">
    <property type="entry name" value="IolE/XylAMocC-like"/>
</dbReference>